<dbReference type="GO" id="GO:0035025">
    <property type="term" value="P:positive regulation of Rho protein signal transduction"/>
    <property type="evidence" value="ECO:0007669"/>
    <property type="project" value="InterPro"/>
</dbReference>
<dbReference type="AlphaFoldDB" id="A0A1I7Y620"/>
<dbReference type="InterPro" id="IPR027817">
    <property type="entry name" value="Costars_dom"/>
</dbReference>
<evidence type="ECO:0000313" key="3">
    <source>
        <dbReference type="Proteomes" id="UP000095287"/>
    </source>
</evidence>
<organism evidence="3 4">
    <name type="scientific">Steinernema glaseri</name>
    <dbReference type="NCBI Taxonomy" id="37863"/>
    <lineage>
        <taxon>Eukaryota</taxon>
        <taxon>Metazoa</taxon>
        <taxon>Ecdysozoa</taxon>
        <taxon>Nematoda</taxon>
        <taxon>Chromadorea</taxon>
        <taxon>Rhabditida</taxon>
        <taxon>Tylenchina</taxon>
        <taxon>Panagrolaimomorpha</taxon>
        <taxon>Strongyloidoidea</taxon>
        <taxon>Steinernematidae</taxon>
        <taxon>Steinernema</taxon>
    </lineage>
</organism>
<sequence length="246" mass="28656">MRPRRCLGPAPRELAADRRAHCRERFPSETSAKDVSQEHHQEVQRDRREIRRRAEDVSFVAQKEDSSRAIIRHSYFNIHGPRRSIERESSMKNAIAMFNAMANDTEGKLKINPYSENYEQPKWDKAASNYARPPPGSKTEKRGIRAGDYVTREILFLMEVINENANGEHPNRCVKFGPLFYTYAHYSDKLVGMLLRARKYGLVAFDGEMLYQRQDDHKDILMLKTLDEIKQTMRYTGDPVNCITFV</sequence>
<name>A0A1I7Y620_9BILA</name>
<dbReference type="GO" id="GO:0045944">
    <property type="term" value="P:positive regulation of transcription by RNA polymerase II"/>
    <property type="evidence" value="ECO:0007669"/>
    <property type="project" value="TreeGrafter"/>
</dbReference>
<dbReference type="InterPro" id="IPR026111">
    <property type="entry name" value="Abra"/>
</dbReference>
<dbReference type="Gene3D" id="1.10.10.1540">
    <property type="entry name" value="Costar domain"/>
    <property type="match status" value="1"/>
</dbReference>
<dbReference type="SMART" id="SM01283">
    <property type="entry name" value="Costars"/>
    <property type="match status" value="1"/>
</dbReference>
<reference evidence="4" key="1">
    <citation type="submission" date="2016-11" db="UniProtKB">
        <authorList>
            <consortium name="WormBaseParasite"/>
        </authorList>
    </citation>
    <scope>IDENTIFICATION</scope>
</reference>
<evidence type="ECO:0000259" key="2">
    <source>
        <dbReference type="SMART" id="SM01283"/>
    </source>
</evidence>
<proteinExistence type="predicted"/>
<feature type="domain" description="Costars" evidence="2">
    <location>
        <begin position="148"/>
        <end position="223"/>
    </location>
</feature>
<dbReference type="Proteomes" id="UP000095287">
    <property type="component" value="Unplaced"/>
</dbReference>
<dbReference type="GO" id="GO:0030017">
    <property type="term" value="C:sarcomere"/>
    <property type="evidence" value="ECO:0007669"/>
    <property type="project" value="TreeGrafter"/>
</dbReference>
<protein>
    <submittedName>
        <fullName evidence="4">Costars domain-containing protein</fullName>
    </submittedName>
</protein>
<dbReference type="Pfam" id="PF14705">
    <property type="entry name" value="Costars"/>
    <property type="match status" value="1"/>
</dbReference>
<dbReference type="GO" id="GO:0003779">
    <property type="term" value="F:actin binding"/>
    <property type="evidence" value="ECO:0007669"/>
    <property type="project" value="InterPro"/>
</dbReference>
<keyword evidence="3" id="KW-1185">Reference proteome</keyword>
<evidence type="ECO:0000256" key="1">
    <source>
        <dbReference type="SAM" id="MobiDB-lite"/>
    </source>
</evidence>
<feature type="region of interest" description="Disordered" evidence="1">
    <location>
        <begin position="17"/>
        <end position="47"/>
    </location>
</feature>
<dbReference type="PANTHER" id="PTHR22739">
    <property type="entry name" value="STRIATED MUSCLE ACTIVATOR OF RHO-DEPENDENT SIGNALING-RELATED"/>
    <property type="match status" value="1"/>
</dbReference>
<dbReference type="InterPro" id="IPR038095">
    <property type="entry name" value="Costars_sf"/>
</dbReference>
<dbReference type="WBParaSite" id="L893_g1285.t3">
    <property type="protein sequence ID" value="L893_g1285.t3"/>
    <property type="gene ID" value="L893_g1285"/>
</dbReference>
<evidence type="ECO:0000313" key="4">
    <source>
        <dbReference type="WBParaSite" id="L893_g1285.t3"/>
    </source>
</evidence>
<dbReference type="PANTHER" id="PTHR22739:SF7">
    <property type="entry name" value="EG:152A3.3 PROTEIN-RELATED"/>
    <property type="match status" value="1"/>
</dbReference>
<accession>A0A1I7Y620</accession>